<feature type="disulfide bond" description="Redox-active" evidence="6">
    <location>
        <begin position="237"/>
        <end position="239"/>
    </location>
</feature>
<dbReference type="GO" id="GO:0044183">
    <property type="term" value="F:protein folding chaperone"/>
    <property type="evidence" value="ECO:0007669"/>
    <property type="project" value="TreeGrafter"/>
</dbReference>
<dbReference type="InterPro" id="IPR016153">
    <property type="entry name" value="Heat_shock_Hsp33_N"/>
</dbReference>
<dbReference type="Pfam" id="PF01430">
    <property type="entry name" value="HSP33"/>
    <property type="match status" value="1"/>
</dbReference>
<protein>
    <recommendedName>
        <fullName evidence="6">33 kDa chaperonin</fullName>
    </recommendedName>
    <alternativeName>
        <fullName evidence="6">Heat shock protein 33 homolog</fullName>
        <shortName evidence="6">HSP33</shortName>
    </alternativeName>
</protein>
<dbReference type="SUPFAM" id="SSF64397">
    <property type="entry name" value="Hsp33 domain"/>
    <property type="match status" value="1"/>
</dbReference>
<evidence type="ECO:0000256" key="2">
    <source>
        <dbReference type="ARBA" id="ARBA00022833"/>
    </source>
</evidence>
<reference evidence="7" key="1">
    <citation type="submission" date="2022-07" db="EMBL/GenBank/DDBJ databases">
        <title>Enhanced cultured diversity of the mouse gut microbiota enables custom-made synthetic communities.</title>
        <authorList>
            <person name="Afrizal A."/>
        </authorList>
    </citation>
    <scope>NUCLEOTIDE SEQUENCE</scope>
    <source>
        <strain evidence="7">DSM 28593</strain>
    </source>
</reference>
<dbReference type="CDD" id="cd00498">
    <property type="entry name" value="Hsp33"/>
    <property type="match status" value="1"/>
</dbReference>
<proteinExistence type="inferred from homology"/>
<evidence type="ECO:0000256" key="1">
    <source>
        <dbReference type="ARBA" id="ARBA00022490"/>
    </source>
</evidence>
<dbReference type="AlphaFoldDB" id="A0AAE3KZV2"/>
<dbReference type="Gene3D" id="3.90.1280.10">
    <property type="entry name" value="HSP33 redox switch-like"/>
    <property type="match status" value="1"/>
</dbReference>
<accession>A0AAE3KZV2</accession>
<evidence type="ECO:0000256" key="4">
    <source>
        <dbReference type="ARBA" id="ARBA00023186"/>
    </source>
</evidence>
<keyword evidence="1 6" id="KW-0963">Cytoplasm</keyword>
<comment type="PTM">
    <text evidence="6">Under oxidizing conditions two disulfide bonds are formed involving the reactive cysteines. Under reducing conditions zinc is bound to the reactive cysteines and the protein is inactive.</text>
</comment>
<dbReference type="NCBIfam" id="NF001033">
    <property type="entry name" value="PRK00114.1"/>
    <property type="match status" value="1"/>
</dbReference>
<dbReference type="GO" id="GO:0042026">
    <property type="term" value="P:protein refolding"/>
    <property type="evidence" value="ECO:0007669"/>
    <property type="project" value="TreeGrafter"/>
</dbReference>
<dbReference type="InterPro" id="IPR016154">
    <property type="entry name" value="Heat_shock_Hsp33_C"/>
</dbReference>
<dbReference type="EMBL" id="JANKAS010000013">
    <property type="protein sequence ID" value="MCR1899775.1"/>
    <property type="molecule type" value="Genomic_DNA"/>
</dbReference>
<keyword evidence="4 6" id="KW-0143">Chaperone</keyword>
<dbReference type="PANTHER" id="PTHR30111:SF1">
    <property type="entry name" value="33 KDA CHAPERONIN"/>
    <property type="match status" value="1"/>
</dbReference>
<evidence type="ECO:0000313" key="8">
    <source>
        <dbReference type="Proteomes" id="UP001205748"/>
    </source>
</evidence>
<comment type="function">
    <text evidence="6">Redox regulated molecular chaperone. Protects both thermally unfolding and oxidatively damaged proteins from irreversible aggregation. Plays an important role in the bacterial defense system toward oxidative stress.</text>
</comment>
<comment type="caution">
    <text evidence="7">The sequence shown here is derived from an EMBL/GenBank/DDBJ whole genome shotgun (WGS) entry which is preliminary data.</text>
</comment>
<comment type="subcellular location">
    <subcellularLocation>
        <location evidence="6">Cytoplasm</location>
    </subcellularLocation>
</comment>
<keyword evidence="5 6" id="KW-0676">Redox-active center</keyword>
<dbReference type="PIRSF" id="PIRSF005261">
    <property type="entry name" value="Heat_shock_Hsp33"/>
    <property type="match status" value="1"/>
</dbReference>
<dbReference type="RefSeq" id="WP_257532469.1">
    <property type="nucleotide sequence ID" value="NZ_JANKAS010000013.1"/>
</dbReference>
<dbReference type="HAMAP" id="MF_00117">
    <property type="entry name" value="HslO"/>
    <property type="match status" value="1"/>
</dbReference>
<comment type="similarity">
    <text evidence="6">Belongs to the HSP33 family.</text>
</comment>
<dbReference type="SUPFAM" id="SSF118352">
    <property type="entry name" value="HSP33 redox switch-like"/>
    <property type="match status" value="1"/>
</dbReference>
<evidence type="ECO:0000256" key="3">
    <source>
        <dbReference type="ARBA" id="ARBA00023157"/>
    </source>
</evidence>
<organism evidence="7 8">
    <name type="scientific">Irregularibacter muris</name>
    <dbReference type="NCBI Taxonomy" id="1796619"/>
    <lineage>
        <taxon>Bacteria</taxon>
        <taxon>Bacillati</taxon>
        <taxon>Bacillota</taxon>
        <taxon>Clostridia</taxon>
        <taxon>Eubacteriales</taxon>
        <taxon>Eubacteriaceae</taxon>
        <taxon>Irregularibacter</taxon>
    </lineage>
</organism>
<dbReference type="Gene3D" id="3.55.30.10">
    <property type="entry name" value="Hsp33 domain"/>
    <property type="match status" value="1"/>
</dbReference>
<name>A0AAE3KZV2_9FIRM</name>
<dbReference type="PANTHER" id="PTHR30111">
    <property type="entry name" value="33 KDA CHAPERONIN"/>
    <property type="match status" value="1"/>
</dbReference>
<dbReference type="Proteomes" id="UP001205748">
    <property type="component" value="Unassembled WGS sequence"/>
</dbReference>
<dbReference type="GO" id="GO:0051082">
    <property type="term" value="F:unfolded protein binding"/>
    <property type="evidence" value="ECO:0007669"/>
    <property type="project" value="UniProtKB-UniRule"/>
</dbReference>
<dbReference type="InterPro" id="IPR000397">
    <property type="entry name" value="Heat_shock_Hsp33"/>
</dbReference>
<gene>
    <name evidence="6 7" type="primary">hslO</name>
    <name evidence="7" type="ORF">NSA47_12410</name>
</gene>
<keyword evidence="8" id="KW-1185">Reference proteome</keyword>
<sequence length="292" mass="31702">MKDYLVRAITTDAPLRAFAATTKYMVEEAQNTHQLSPLTSAALGRVLTAATMMGEMLKNEESKLTLQVKGDGPMGSILATGNGRGKVKGYVDNPAVELPLNREGKLDVGGAVGQGTLTVIMDLGLKEPYVGKVALINGEIAEDLTHYFATSEQTPSAVSLGVLVDRDRSIKAAGGFIIQVLPNCPDEVIETLESNLAQLPSITELLSQGKSPEDILQMALQGFTVAFSAQRPLEYICDCNRERLEKVLISLGEKELRDMIEEDGQAELQCHFCKNKYHFSKGELEDLLDSAK</sequence>
<feature type="disulfide bond" description="Redox-active" evidence="6">
    <location>
        <begin position="270"/>
        <end position="273"/>
    </location>
</feature>
<evidence type="ECO:0000313" key="7">
    <source>
        <dbReference type="EMBL" id="MCR1899775.1"/>
    </source>
</evidence>
<evidence type="ECO:0000256" key="6">
    <source>
        <dbReference type="HAMAP-Rule" id="MF_00117"/>
    </source>
</evidence>
<evidence type="ECO:0000256" key="5">
    <source>
        <dbReference type="ARBA" id="ARBA00023284"/>
    </source>
</evidence>
<dbReference type="GO" id="GO:0005737">
    <property type="term" value="C:cytoplasm"/>
    <property type="evidence" value="ECO:0007669"/>
    <property type="project" value="UniProtKB-SubCell"/>
</dbReference>
<keyword evidence="2 6" id="KW-0862">Zinc</keyword>
<keyword evidence="3 6" id="KW-1015">Disulfide bond</keyword>